<dbReference type="Proteomes" id="UP000044625">
    <property type="component" value="Unassembled WGS sequence"/>
</dbReference>
<proteinExistence type="predicted"/>
<dbReference type="CDD" id="cd17470">
    <property type="entry name" value="T3SS_Flik_C"/>
    <property type="match status" value="1"/>
</dbReference>
<keyword evidence="4" id="KW-1185">Reference proteome</keyword>
<dbReference type="InterPro" id="IPR021136">
    <property type="entry name" value="Flagellar_hook_control-like_C"/>
</dbReference>
<dbReference type="OrthoDB" id="1792985at2"/>
<reference evidence="5" key="1">
    <citation type="submission" date="2015-03" db="EMBL/GenBank/DDBJ databases">
        <authorList>
            <consortium name="Pathogen Informatics"/>
        </authorList>
    </citation>
    <scope>NUCLEOTIDE SEQUENCE [LARGE SCALE GENOMIC DNA]</scope>
    <source>
        <strain evidence="5">A125KOH2</strain>
    </source>
</reference>
<dbReference type="InterPro" id="IPR038610">
    <property type="entry name" value="FliK-like_C_sf"/>
</dbReference>
<reference evidence="3 4" key="3">
    <citation type="submission" date="2015-03" db="EMBL/GenBank/DDBJ databases">
        <authorList>
            <consortium name="Pathogen Informatics"/>
            <person name="Murphy D."/>
        </authorList>
    </citation>
    <scope>NUCLEOTIDE SEQUENCE [LARGE SCALE GENOMIC DNA]</scope>
    <source>
        <strain evidence="4">type strain: CIP110230</strain>
        <strain evidence="3">Type strain: CIP110230</strain>
    </source>
</reference>
<dbReference type="InterPro" id="IPR052563">
    <property type="entry name" value="FliK"/>
</dbReference>
<evidence type="ECO:0000313" key="4">
    <source>
        <dbReference type="Proteomes" id="UP000044625"/>
    </source>
</evidence>
<protein>
    <submittedName>
        <fullName evidence="2">Flagellar hook-length control protein FliK</fullName>
    </submittedName>
</protein>
<dbReference type="Pfam" id="PF02120">
    <property type="entry name" value="Flg_hook"/>
    <property type="match status" value="1"/>
</dbReference>
<evidence type="ECO:0000313" key="2">
    <source>
        <dbReference type="EMBL" id="CNH44525.1"/>
    </source>
</evidence>
<accession>A0A0T9P4F7</accession>
<sequence>MITLTGFAQVGSQRATDAGSTPIDGNADEGGLHSLTAFDDVLLQVWEPHQPISLRPAVVMDLIARFDGNNVASDVTMQPPTDEQNQQLLDVLLQFHGQKTPPQTAPPVTIVPFPHAVDSHLTIEPPPVVMDQVTQDKSSPIINSLIPARPNLEVMAQPAVTRAESLPGIGLQPEGISAVMPAALSNTTNSSNEVAVPRMESQLNLANSPKEWSQQLRTVLGERLQMQIESKVQHATIRLDPPDMGKIDISLHMEGGKLQVHINASQGDVYRALQQTSAELRQTLIGQNSATVEVQISANSQQQQQQQRQDQQQQPDILAALHIETQVGTSTDDGTLLITV</sequence>
<reference evidence="2" key="2">
    <citation type="submission" date="2015-03" db="EMBL/GenBank/DDBJ databases">
        <authorList>
            <person name="Murphy D."/>
        </authorList>
    </citation>
    <scope>NUCLEOTIDE SEQUENCE [LARGE SCALE GENOMIC DNA]</scope>
    <source>
        <strain evidence="2">A125KOH2</strain>
    </source>
</reference>
<dbReference type="EMBL" id="CQAZ01000009">
    <property type="protein sequence ID" value="CNH44525.1"/>
    <property type="molecule type" value="Genomic_DNA"/>
</dbReference>
<keyword evidence="2" id="KW-0966">Cell projection</keyword>
<dbReference type="STRING" id="1288385.ERS137968_02748"/>
<dbReference type="PANTHER" id="PTHR37533:SF2">
    <property type="entry name" value="FLAGELLAR HOOK-LENGTH CONTROL PROTEIN"/>
    <property type="match status" value="1"/>
</dbReference>
<feature type="domain" description="Flagellar hook-length control protein-like C-terminal" evidence="1">
    <location>
        <begin position="222"/>
        <end position="305"/>
    </location>
</feature>
<dbReference type="PANTHER" id="PTHR37533">
    <property type="entry name" value="FLAGELLAR HOOK-LENGTH CONTROL PROTEIN"/>
    <property type="match status" value="1"/>
</dbReference>
<gene>
    <name evidence="2" type="ORF">ERS008529_01250</name>
    <name evidence="3" type="ORF">ERS137968_02748</name>
</gene>
<dbReference type="Proteomes" id="UP000045840">
    <property type="component" value="Unassembled WGS sequence"/>
</dbReference>
<dbReference type="RefSeq" id="WP_049611374.1">
    <property type="nucleotide sequence ID" value="NZ_CAWMMU010000013.1"/>
</dbReference>
<dbReference type="EMBL" id="CWJL01000013">
    <property type="protein sequence ID" value="CRY67666.1"/>
    <property type="molecule type" value="Genomic_DNA"/>
</dbReference>
<keyword evidence="2" id="KW-0282">Flagellum</keyword>
<evidence type="ECO:0000313" key="3">
    <source>
        <dbReference type="EMBL" id="CRY67666.1"/>
    </source>
</evidence>
<keyword evidence="2" id="KW-0969">Cilium</keyword>
<name>A0A0T9P4F7_9GAMM</name>
<evidence type="ECO:0000313" key="5">
    <source>
        <dbReference type="Proteomes" id="UP000045840"/>
    </source>
</evidence>
<evidence type="ECO:0000259" key="1">
    <source>
        <dbReference type="Pfam" id="PF02120"/>
    </source>
</evidence>
<dbReference type="AlphaFoldDB" id="A0A0T9P4F7"/>
<organism evidence="2 5">
    <name type="scientific">Yersinia pekkanenii</name>
    <dbReference type="NCBI Taxonomy" id="1288385"/>
    <lineage>
        <taxon>Bacteria</taxon>
        <taxon>Pseudomonadati</taxon>
        <taxon>Pseudomonadota</taxon>
        <taxon>Gammaproteobacteria</taxon>
        <taxon>Enterobacterales</taxon>
        <taxon>Yersiniaceae</taxon>
        <taxon>Yersinia</taxon>
    </lineage>
</organism>
<dbReference type="Gene3D" id="3.30.750.140">
    <property type="match status" value="1"/>
</dbReference>